<protein>
    <recommendedName>
        <fullName evidence="3">PEP-CTERM/exosortase system-associated acyltransferase</fullName>
    </recommendedName>
</protein>
<dbReference type="OrthoDB" id="582214at2"/>
<comment type="caution">
    <text evidence="1">The sequence shown here is derived from an EMBL/GenBank/DDBJ whole genome shotgun (WGS) entry which is preliminary data.</text>
</comment>
<gene>
    <name evidence="1" type="ORF">IB75_10645</name>
</gene>
<evidence type="ECO:0008006" key="3">
    <source>
        <dbReference type="Google" id="ProtNLM"/>
    </source>
</evidence>
<dbReference type="Pfam" id="PF13444">
    <property type="entry name" value="Acetyltransf_5"/>
    <property type="match status" value="1"/>
</dbReference>
<dbReference type="HOGENOM" id="CLU_072758_0_0_6"/>
<proteinExistence type="predicted"/>
<dbReference type="Gene3D" id="3.40.630.30">
    <property type="match status" value="1"/>
</dbReference>
<reference evidence="1 2" key="1">
    <citation type="submission" date="2014-07" db="EMBL/GenBank/DDBJ databases">
        <title>Comparative analysis of Nitrosococcus oceani genome inventories of strains from Pacific and Atlantic gyres.</title>
        <authorList>
            <person name="Lim C.K."/>
            <person name="Wang L."/>
            <person name="Sayavedra-Soto L.A."/>
            <person name="Klotz M.G."/>
        </authorList>
    </citation>
    <scope>NUCLEOTIDE SEQUENCE [LARGE SCALE GENOMIC DNA]</scope>
    <source>
        <strain evidence="1 2">C-27</strain>
    </source>
</reference>
<accession>A0A0E2Z666</accession>
<dbReference type="Proteomes" id="UP000028839">
    <property type="component" value="Unassembled WGS sequence"/>
</dbReference>
<dbReference type="InterPro" id="IPR022484">
    <property type="entry name" value="PEP-CTERM/exosrtase_acylTfrase"/>
</dbReference>
<evidence type="ECO:0000313" key="2">
    <source>
        <dbReference type="Proteomes" id="UP000028839"/>
    </source>
</evidence>
<dbReference type="SUPFAM" id="SSF55729">
    <property type="entry name" value="Acyl-CoA N-acyltransferases (Nat)"/>
    <property type="match status" value="1"/>
</dbReference>
<dbReference type="EMBL" id="JPGN01000063">
    <property type="protein sequence ID" value="KFI19060.1"/>
    <property type="molecule type" value="Genomic_DNA"/>
</dbReference>
<sequence length="311" mass="36023">MPMPSHAYCQSAYQQKFDTTSTSELLCIHELFQQHFKVFEFLPRESPKLFEQTLALRYQVYCLENSFENASDFPSKMEMDQYDEYSVHTLICHRDTGEAVATVRLVQPNSSGYQHGFPMEPHCNASLTALPGESRPSSHHLPAEISRFAISKNVRQRVMKMASTMQAGHTEKGKPNHISWDRLLYSQFTLELFAAAIRLSDKYGITHWYSLASPALLRTLRRFGIRLTSVGPAIDHRGMRLPCIDNLETLLRRVYQTQPDAWNILTNHGTIWRESKRNYIEELKQEKIKAKDKFALLPYFKKEFQPRMASA</sequence>
<dbReference type="NCBIfam" id="TIGR03694">
    <property type="entry name" value="exosort_acyl"/>
    <property type="match status" value="1"/>
</dbReference>
<name>A0A0E2Z666_9GAMM</name>
<organism evidence="1 2">
    <name type="scientific">Nitrosococcus oceani C-27</name>
    <dbReference type="NCBI Taxonomy" id="314279"/>
    <lineage>
        <taxon>Bacteria</taxon>
        <taxon>Pseudomonadati</taxon>
        <taxon>Pseudomonadota</taxon>
        <taxon>Gammaproteobacteria</taxon>
        <taxon>Chromatiales</taxon>
        <taxon>Chromatiaceae</taxon>
        <taxon>Nitrosococcus</taxon>
    </lineage>
</organism>
<dbReference type="AlphaFoldDB" id="A0A0E2Z666"/>
<evidence type="ECO:0000313" key="1">
    <source>
        <dbReference type="EMBL" id="KFI19060.1"/>
    </source>
</evidence>
<dbReference type="InterPro" id="IPR016181">
    <property type="entry name" value="Acyl_CoA_acyltransferase"/>
</dbReference>